<dbReference type="InterPro" id="IPR036388">
    <property type="entry name" value="WH-like_DNA-bd_sf"/>
</dbReference>
<dbReference type="PANTHER" id="PTHR33164">
    <property type="entry name" value="TRANSCRIPTIONAL REGULATOR, MARR FAMILY"/>
    <property type="match status" value="1"/>
</dbReference>
<keyword evidence="1" id="KW-0805">Transcription regulation</keyword>
<dbReference type="Proteomes" id="UP000015523">
    <property type="component" value="Unassembled WGS sequence"/>
</dbReference>
<dbReference type="AlphaFoldDB" id="T0IWQ2"/>
<comment type="caution">
    <text evidence="6">The sequence shown here is derived from an EMBL/GenBank/DDBJ whole genome shotgun (WGS) entry which is preliminary data.</text>
</comment>
<dbReference type="SMART" id="SM00347">
    <property type="entry name" value="HTH_MARR"/>
    <property type="match status" value="1"/>
</dbReference>
<dbReference type="InterPro" id="IPR039422">
    <property type="entry name" value="MarR/SlyA-like"/>
</dbReference>
<dbReference type="Pfam" id="PF01047">
    <property type="entry name" value="MarR"/>
    <property type="match status" value="1"/>
</dbReference>
<evidence type="ECO:0000256" key="2">
    <source>
        <dbReference type="ARBA" id="ARBA00023125"/>
    </source>
</evidence>
<dbReference type="PATRIC" id="fig|1346791.3.peg.1038"/>
<dbReference type="PRINTS" id="PR00598">
    <property type="entry name" value="HTHMARR"/>
</dbReference>
<dbReference type="SUPFAM" id="SSF46785">
    <property type="entry name" value="Winged helix' DNA-binding domain"/>
    <property type="match status" value="1"/>
</dbReference>
<gene>
    <name evidence="6" type="ORF">M529_05395</name>
</gene>
<organism evidence="6 7">
    <name type="scientific">Sphingobium ummariense RL-3</name>
    <dbReference type="NCBI Taxonomy" id="1346791"/>
    <lineage>
        <taxon>Bacteria</taxon>
        <taxon>Pseudomonadati</taxon>
        <taxon>Pseudomonadota</taxon>
        <taxon>Alphaproteobacteria</taxon>
        <taxon>Sphingomonadales</taxon>
        <taxon>Sphingomonadaceae</taxon>
        <taxon>Sphingobium</taxon>
    </lineage>
</organism>
<dbReference type="Gene3D" id="1.10.10.10">
    <property type="entry name" value="Winged helix-like DNA-binding domain superfamily/Winged helix DNA-binding domain"/>
    <property type="match status" value="1"/>
</dbReference>
<dbReference type="GO" id="GO:0003700">
    <property type="term" value="F:DNA-binding transcription factor activity"/>
    <property type="evidence" value="ECO:0007669"/>
    <property type="project" value="InterPro"/>
</dbReference>
<sequence>MSTKPLRPTRGRKSADPNALDPLTIQARRIAAKDRNDEQRYSPEVSLQRYYATYESGSHAGEHFRLTRALVTAARRWRKIANERVRAIGQSMARWETLFLVAFSGHELSVSELANLVGIEGPTMVRMLHLLEQDGLVTREQSKIDRRVTINTITPAGEQVIEDIKAITGKLREEVLQDIDPADLAVTQRVLSQLILRLDELR</sequence>
<dbReference type="PROSITE" id="PS01117">
    <property type="entry name" value="HTH_MARR_1"/>
    <property type="match status" value="1"/>
</dbReference>
<evidence type="ECO:0000259" key="5">
    <source>
        <dbReference type="PROSITE" id="PS50995"/>
    </source>
</evidence>
<evidence type="ECO:0000313" key="6">
    <source>
        <dbReference type="EMBL" id="EQB33230.1"/>
    </source>
</evidence>
<keyword evidence="2" id="KW-0238">DNA-binding</keyword>
<accession>T0IWQ2</accession>
<dbReference type="GO" id="GO:0006950">
    <property type="term" value="P:response to stress"/>
    <property type="evidence" value="ECO:0007669"/>
    <property type="project" value="TreeGrafter"/>
</dbReference>
<dbReference type="PROSITE" id="PS50995">
    <property type="entry name" value="HTH_MARR_2"/>
    <property type="match status" value="1"/>
</dbReference>
<dbReference type="InterPro" id="IPR023187">
    <property type="entry name" value="Tscrpt_reg_MarR-type_CS"/>
</dbReference>
<dbReference type="EMBL" id="AUWY01000047">
    <property type="protein sequence ID" value="EQB33230.1"/>
    <property type="molecule type" value="Genomic_DNA"/>
</dbReference>
<dbReference type="InterPro" id="IPR000835">
    <property type="entry name" value="HTH_MarR-typ"/>
</dbReference>
<name>T0IWQ2_9SPHN</name>
<protein>
    <recommendedName>
        <fullName evidence="5">HTH marR-type domain-containing protein</fullName>
    </recommendedName>
</protein>
<proteinExistence type="predicted"/>
<evidence type="ECO:0000256" key="1">
    <source>
        <dbReference type="ARBA" id="ARBA00023015"/>
    </source>
</evidence>
<keyword evidence="3" id="KW-0804">Transcription</keyword>
<evidence type="ECO:0000256" key="3">
    <source>
        <dbReference type="ARBA" id="ARBA00023163"/>
    </source>
</evidence>
<dbReference type="GO" id="GO:0003677">
    <property type="term" value="F:DNA binding"/>
    <property type="evidence" value="ECO:0007669"/>
    <property type="project" value="UniProtKB-KW"/>
</dbReference>
<reference evidence="6 7" key="1">
    <citation type="journal article" date="2013" name="Genome Announc.">
        <title>Draft Genome Sequence of Sphingobium ummariense Strain RL-3, a Hexachlorocyclohexane-Degrading Bacterium.</title>
        <authorList>
            <person name="Kohli P."/>
            <person name="Dua A."/>
            <person name="Sangwan N."/>
            <person name="Oldach P."/>
            <person name="Khurana J.P."/>
            <person name="Lal R."/>
        </authorList>
    </citation>
    <scope>NUCLEOTIDE SEQUENCE [LARGE SCALE GENOMIC DNA]</scope>
    <source>
        <strain evidence="6 7">RL-3</strain>
    </source>
</reference>
<evidence type="ECO:0000313" key="7">
    <source>
        <dbReference type="Proteomes" id="UP000015523"/>
    </source>
</evidence>
<dbReference type="eggNOG" id="COG1846">
    <property type="taxonomic scope" value="Bacteria"/>
</dbReference>
<dbReference type="InterPro" id="IPR036390">
    <property type="entry name" value="WH_DNA-bd_sf"/>
</dbReference>
<keyword evidence="7" id="KW-1185">Reference proteome</keyword>
<feature type="domain" description="HTH marR-type" evidence="5">
    <location>
        <begin position="63"/>
        <end position="200"/>
    </location>
</feature>
<evidence type="ECO:0000256" key="4">
    <source>
        <dbReference type="SAM" id="MobiDB-lite"/>
    </source>
</evidence>
<feature type="region of interest" description="Disordered" evidence="4">
    <location>
        <begin position="1"/>
        <end position="20"/>
    </location>
</feature>
<dbReference type="PANTHER" id="PTHR33164:SF64">
    <property type="entry name" value="TRANSCRIPTIONAL REGULATOR SLYA"/>
    <property type="match status" value="1"/>
</dbReference>
<dbReference type="STRING" id="1346791.M529_05395"/>